<dbReference type="Proteomes" id="UP001240984">
    <property type="component" value="Unassembled WGS sequence"/>
</dbReference>
<evidence type="ECO:0000313" key="2">
    <source>
        <dbReference type="Proteomes" id="UP001240984"/>
    </source>
</evidence>
<name>A0ABT9MMH0_9ACTN</name>
<dbReference type="EMBL" id="JAUSRA010000001">
    <property type="protein sequence ID" value="MDP9792598.1"/>
    <property type="molecule type" value="Genomic_DNA"/>
</dbReference>
<keyword evidence="2" id="KW-1185">Reference proteome</keyword>
<gene>
    <name evidence="1" type="ORF">J2S43_001110</name>
</gene>
<reference evidence="1 2" key="1">
    <citation type="submission" date="2023-07" db="EMBL/GenBank/DDBJ databases">
        <title>Sequencing the genomes of 1000 actinobacteria strains.</title>
        <authorList>
            <person name="Klenk H.-P."/>
        </authorList>
    </citation>
    <scope>NUCLEOTIDE SEQUENCE [LARGE SCALE GENOMIC DNA]</scope>
    <source>
        <strain evidence="1 2">DSM 44710</strain>
    </source>
</reference>
<comment type="caution">
    <text evidence="1">The sequence shown here is derived from an EMBL/GenBank/DDBJ whole genome shotgun (WGS) entry which is preliminary data.</text>
</comment>
<evidence type="ECO:0000313" key="1">
    <source>
        <dbReference type="EMBL" id="MDP9792598.1"/>
    </source>
</evidence>
<sequence>MTTEIPDEHPDTVLVDTLTAYLNTMHEPSGADIAELLCRLIEGSGRPLLAETWEFTTDLREDRHGLFTATITAGPYTVRVAQTTDGTGELTVAITSAGDIADRDDYGLAITVDGRPVLDPMPMTWASSVPAELQWTPRTRRR</sequence>
<protein>
    <submittedName>
        <fullName evidence="1">Uncharacterized protein</fullName>
    </submittedName>
</protein>
<proteinExistence type="predicted"/>
<dbReference type="RefSeq" id="WP_306827473.1">
    <property type="nucleotide sequence ID" value="NZ_JAUSRA010000001.1"/>
</dbReference>
<organism evidence="1 2">
    <name type="scientific">Catenuloplanes nepalensis</name>
    <dbReference type="NCBI Taxonomy" id="587533"/>
    <lineage>
        <taxon>Bacteria</taxon>
        <taxon>Bacillati</taxon>
        <taxon>Actinomycetota</taxon>
        <taxon>Actinomycetes</taxon>
        <taxon>Micromonosporales</taxon>
        <taxon>Micromonosporaceae</taxon>
        <taxon>Catenuloplanes</taxon>
    </lineage>
</organism>
<accession>A0ABT9MMH0</accession>